<dbReference type="EMBL" id="BARS01052638">
    <property type="protein sequence ID" value="GAG44253.1"/>
    <property type="molecule type" value="Genomic_DNA"/>
</dbReference>
<dbReference type="Gene3D" id="3.30.70.1050">
    <property type="entry name" value="Trigger factor ribosome-binding domain"/>
    <property type="match status" value="1"/>
</dbReference>
<accession>X0Y6B7</accession>
<dbReference type="AlphaFoldDB" id="X0Y6B7"/>
<proteinExistence type="predicted"/>
<organism evidence="2">
    <name type="scientific">marine sediment metagenome</name>
    <dbReference type="NCBI Taxonomy" id="412755"/>
    <lineage>
        <taxon>unclassified sequences</taxon>
        <taxon>metagenomes</taxon>
        <taxon>ecological metagenomes</taxon>
    </lineage>
</organism>
<dbReference type="SUPFAM" id="SSF102735">
    <property type="entry name" value="Trigger factor ribosome-binding domain"/>
    <property type="match status" value="1"/>
</dbReference>
<sequence length="142" mass="16067">MKVSTENLENCQTVFTIEAEDGELDKSLDEAYHHLVNEVSIPGFRKGKAPRAILVQHIGKKNLLEEALERLIPQLYKQAIESQEIEPLARPEIEVIQTEPLVFKAIVSLKPEVKLGDYHSIRLEPEPVTKIAKKELTAAMEE</sequence>
<name>X0Y6B7_9ZZZZ</name>
<dbReference type="InterPro" id="IPR036611">
    <property type="entry name" value="Trigger_fac_ribosome-bd_sf"/>
</dbReference>
<gene>
    <name evidence="2" type="ORF">S01H1_78237</name>
</gene>
<dbReference type="PANTHER" id="PTHR30560">
    <property type="entry name" value="TRIGGER FACTOR CHAPERONE AND PEPTIDYL-PROLYL CIS/TRANS ISOMERASE"/>
    <property type="match status" value="1"/>
</dbReference>
<dbReference type="GO" id="GO:0003755">
    <property type="term" value="F:peptidyl-prolyl cis-trans isomerase activity"/>
    <property type="evidence" value="ECO:0007669"/>
    <property type="project" value="TreeGrafter"/>
</dbReference>
<protein>
    <recommendedName>
        <fullName evidence="1">Trigger factor ribosome-binding bacterial domain-containing protein</fullName>
    </recommendedName>
</protein>
<dbReference type="Pfam" id="PF05697">
    <property type="entry name" value="Trigger_N"/>
    <property type="match status" value="1"/>
</dbReference>
<dbReference type="GO" id="GO:0015031">
    <property type="term" value="P:protein transport"/>
    <property type="evidence" value="ECO:0007669"/>
    <property type="project" value="InterPro"/>
</dbReference>
<feature type="non-terminal residue" evidence="2">
    <location>
        <position position="142"/>
    </location>
</feature>
<comment type="caution">
    <text evidence="2">The sequence shown here is derived from an EMBL/GenBank/DDBJ whole genome shotgun (WGS) entry which is preliminary data.</text>
</comment>
<dbReference type="GO" id="GO:0051083">
    <property type="term" value="P:'de novo' cotranslational protein folding"/>
    <property type="evidence" value="ECO:0007669"/>
    <property type="project" value="TreeGrafter"/>
</dbReference>
<evidence type="ECO:0000259" key="1">
    <source>
        <dbReference type="Pfam" id="PF05697"/>
    </source>
</evidence>
<dbReference type="InterPro" id="IPR008881">
    <property type="entry name" value="Trigger_fac_ribosome-bd_bac"/>
</dbReference>
<reference evidence="2" key="1">
    <citation type="journal article" date="2014" name="Front. Microbiol.">
        <title>High frequency of phylogenetically diverse reductive dehalogenase-homologous genes in deep subseafloor sedimentary metagenomes.</title>
        <authorList>
            <person name="Kawai M."/>
            <person name="Futagami T."/>
            <person name="Toyoda A."/>
            <person name="Takaki Y."/>
            <person name="Nishi S."/>
            <person name="Hori S."/>
            <person name="Arai W."/>
            <person name="Tsubouchi T."/>
            <person name="Morono Y."/>
            <person name="Uchiyama I."/>
            <person name="Ito T."/>
            <person name="Fujiyama A."/>
            <person name="Inagaki F."/>
            <person name="Takami H."/>
        </authorList>
    </citation>
    <scope>NUCLEOTIDE SEQUENCE</scope>
    <source>
        <strain evidence="2">Expedition CK06-06</strain>
    </source>
</reference>
<dbReference type="InterPro" id="IPR005215">
    <property type="entry name" value="Trig_fac"/>
</dbReference>
<dbReference type="PANTHER" id="PTHR30560:SF3">
    <property type="entry name" value="TRIGGER FACTOR-LIKE PROTEIN TIG, CHLOROPLASTIC"/>
    <property type="match status" value="1"/>
</dbReference>
<dbReference type="GO" id="GO:0043335">
    <property type="term" value="P:protein unfolding"/>
    <property type="evidence" value="ECO:0007669"/>
    <property type="project" value="TreeGrafter"/>
</dbReference>
<dbReference type="GO" id="GO:0044183">
    <property type="term" value="F:protein folding chaperone"/>
    <property type="evidence" value="ECO:0007669"/>
    <property type="project" value="TreeGrafter"/>
</dbReference>
<feature type="domain" description="Trigger factor ribosome-binding bacterial" evidence="1">
    <location>
        <begin position="1"/>
        <end position="141"/>
    </location>
</feature>
<dbReference type="GO" id="GO:0043022">
    <property type="term" value="F:ribosome binding"/>
    <property type="evidence" value="ECO:0007669"/>
    <property type="project" value="TreeGrafter"/>
</dbReference>
<evidence type="ECO:0000313" key="2">
    <source>
        <dbReference type="EMBL" id="GAG44253.1"/>
    </source>
</evidence>